<gene>
    <name evidence="1" type="ORF">S06H3_53670</name>
</gene>
<protein>
    <recommendedName>
        <fullName evidence="2">DUF5723 domain-containing protein</fullName>
    </recommendedName>
</protein>
<name>X1QST9_9ZZZZ</name>
<sequence>DDLPRTIRLGLSYNRDSWVITSDINKLLDDQWRIHIGGEHKFKDNIFIRFGYYEKAGNWKGETYGIGIKLKNYQFDWANVPAGEMIGYTRDNKISIIIHF</sequence>
<feature type="non-terminal residue" evidence="1">
    <location>
        <position position="1"/>
    </location>
</feature>
<accession>X1QST9</accession>
<reference evidence="1" key="1">
    <citation type="journal article" date="2014" name="Front. Microbiol.">
        <title>High frequency of phylogenetically diverse reductive dehalogenase-homologous genes in deep subseafloor sedimentary metagenomes.</title>
        <authorList>
            <person name="Kawai M."/>
            <person name="Futagami T."/>
            <person name="Toyoda A."/>
            <person name="Takaki Y."/>
            <person name="Nishi S."/>
            <person name="Hori S."/>
            <person name="Arai W."/>
            <person name="Tsubouchi T."/>
            <person name="Morono Y."/>
            <person name="Uchiyama I."/>
            <person name="Ito T."/>
            <person name="Fujiyama A."/>
            <person name="Inagaki F."/>
            <person name="Takami H."/>
        </authorList>
    </citation>
    <scope>NUCLEOTIDE SEQUENCE</scope>
    <source>
        <strain evidence="1">Expedition CK06-06</strain>
    </source>
</reference>
<organism evidence="1">
    <name type="scientific">marine sediment metagenome</name>
    <dbReference type="NCBI Taxonomy" id="412755"/>
    <lineage>
        <taxon>unclassified sequences</taxon>
        <taxon>metagenomes</taxon>
        <taxon>ecological metagenomes</taxon>
    </lineage>
</organism>
<dbReference type="Gene3D" id="2.40.160.60">
    <property type="entry name" value="Outer membrane protein transport protein (OMPP1/FadL/TodX)"/>
    <property type="match status" value="1"/>
</dbReference>
<dbReference type="EMBL" id="BARV01034237">
    <property type="protein sequence ID" value="GAI57876.1"/>
    <property type="molecule type" value="Genomic_DNA"/>
</dbReference>
<evidence type="ECO:0000313" key="1">
    <source>
        <dbReference type="EMBL" id="GAI57876.1"/>
    </source>
</evidence>
<evidence type="ECO:0008006" key="2">
    <source>
        <dbReference type="Google" id="ProtNLM"/>
    </source>
</evidence>
<dbReference type="AlphaFoldDB" id="X1QST9"/>
<proteinExistence type="predicted"/>
<comment type="caution">
    <text evidence="1">The sequence shown here is derived from an EMBL/GenBank/DDBJ whole genome shotgun (WGS) entry which is preliminary data.</text>
</comment>